<keyword evidence="3" id="KW-1185">Reference proteome</keyword>
<accession>A0A1H3MXZ2</accession>
<organism evidence="2 3">
    <name type="scientific">Rhodonellum ikkaensis</name>
    <dbReference type="NCBI Taxonomy" id="336829"/>
    <lineage>
        <taxon>Bacteria</taxon>
        <taxon>Pseudomonadati</taxon>
        <taxon>Bacteroidota</taxon>
        <taxon>Cytophagia</taxon>
        <taxon>Cytophagales</taxon>
        <taxon>Cytophagaceae</taxon>
        <taxon>Rhodonellum</taxon>
    </lineage>
</organism>
<sequence>MEYTQIKETCLYISNLDTAQYFYGEVLEMPIISRVENRHIFFRCGSSILLCFIPEVTQSETNLPSHFARGKQHIAFEVPAKEYLKTKVEILKKGIVLTHEQEWKRGLQSFYFEDPFGKVLEIVPIGIWDKK</sequence>
<feature type="domain" description="VOC" evidence="1">
    <location>
        <begin position="5"/>
        <end position="125"/>
    </location>
</feature>
<evidence type="ECO:0000313" key="3">
    <source>
        <dbReference type="Proteomes" id="UP000199663"/>
    </source>
</evidence>
<protein>
    <submittedName>
        <fullName evidence="2">Catechol 2,3-dioxygenase</fullName>
    </submittedName>
</protein>
<evidence type="ECO:0000259" key="1">
    <source>
        <dbReference type="PROSITE" id="PS51819"/>
    </source>
</evidence>
<dbReference type="InterPro" id="IPR037523">
    <property type="entry name" value="VOC_core"/>
</dbReference>
<dbReference type="Proteomes" id="UP000199663">
    <property type="component" value="Unassembled WGS sequence"/>
</dbReference>
<name>A0A1H3MXZ2_9BACT</name>
<dbReference type="Pfam" id="PF00903">
    <property type="entry name" value="Glyoxalase"/>
    <property type="match status" value="1"/>
</dbReference>
<dbReference type="RefSeq" id="WP_019596927.1">
    <property type="nucleotide sequence ID" value="NZ_FNQC01000003.1"/>
</dbReference>
<dbReference type="InterPro" id="IPR029068">
    <property type="entry name" value="Glyas_Bleomycin-R_OHBP_Dase"/>
</dbReference>
<comment type="caution">
    <text evidence="2">The sequence shown here is derived from an EMBL/GenBank/DDBJ whole genome shotgun (WGS) entry which is preliminary data.</text>
</comment>
<dbReference type="SUPFAM" id="SSF54593">
    <property type="entry name" value="Glyoxalase/Bleomycin resistance protein/Dihydroxybiphenyl dioxygenase"/>
    <property type="match status" value="1"/>
</dbReference>
<dbReference type="PROSITE" id="PS51819">
    <property type="entry name" value="VOC"/>
    <property type="match status" value="1"/>
</dbReference>
<dbReference type="InterPro" id="IPR004360">
    <property type="entry name" value="Glyas_Fos-R_dOase_dom"/>
</dbReference>
<dbReference type="Gene3D" id="3.10.180.10">
    <property type="entry name" value="2,3-Dihydroxybiphenyl 1,2-Dioxygenase, domain 1"/>
    <property type="match status" value="1"/>
</dbReference>
<evidence type="ECO:0000313" key="2">
    <source>
        <dbReference type="EMBL" id="SDY81360.1"/>
    </source>
</evidence>
<reference evidence="2 3" key="1">
    <citation type="submission" date="2016-10" db="EMBL/GenBank/DDBJ databases">
        <authorList>
            <person name="Varghese N."/>
            <person name="Submissions S."/>
        </authorList>
    </citation>
    <scope>NUCLEOTIDE SEQUENCE [LARGE SCALE GENOMIC DNA]</scope>
    <source>
        <strain evidence="2 3">DSM 17997</strain>
    </source>
</reference>
<gene>
    <name evidence="2" type="ORF">SAMN05444412_1039</name>
</gene>
<dbReference type="EMBL" id="FNQC01000003">
    <property type="protein sequence ID" value="SDY81360.1"/>
    <property type="molecule type" value="Genomic_DNA"/>
</dbReference>
<proteinExistence type="predicted"/>